<evidence type="ECO:0000313" key="12">
    <source>
        <dbReference type="Proteomes" id="UP000077671"/>
    </source>
</evidence>
<feature type="transmembrane region" description="Helical" evidence="9">
    <location>
        <begin position="543"/>
        <end position="566"/>
    </location>
</feature>
<dbReference type="PROSITE" id="PS00141">
    <property type="entry name" value="ASP_PROTEASE"/>
    <property type="match status" value="1"/>
</dbReference>
<dbReference type="EMBL" id="LWDD02000452">
    <property type="protein sequence ID" value="KAE8260658.1"/>
    <property type="molecule type" value="Genomic_DNA"/>
</dbReference>
<evidence type="ECO:0000256" key="10">
    <source>
        <dbReference type="SAM" id="SignalP"/>
    </source>
</evidence>
<evidence type="ECO:0000256" key="3">
    <source>
        <dbReference type="ARBA" id="ARBA00022750"/>
    </source>
</evidence>
<name>A0A177V1N1_9BASI</name>
<evidence type="ECO:0000256" key="8">
    <source>
        <dbReference type="SAM" id="MobiDB-lite"/>
    </source>
</evidence>
<feature type="compositionally biased region" description="Low complexity" evidence="8">
    <location>
        <begin position="465"/>
        <end position="476"/>
    </location>
</feature>
<feature type="region of interest" description="Disordered" evidence="8">
    <location>
        <begin position="76"/>
        <end position="102"/>
    </location>
</feature>
<reference evidence="11" key="1">
    <citation type="submission" date="2016-04" db="EMBL/GenBank/DDBJ databases">
        <authorList>
            <person name="Nguyen H.D."/>
            <person name="Kesanakurti P."/>
            <person name="Cullis J."/>
            <person name="Levesque C.A."/>
            <person name="Hambleton S."/>
        </authorList>
    </citation>
    <scope>NUCLEOTIDE SEQUENCE</scope>
    <source>
        <strain evidence="11">DAOMC 238032</strain>
    </source>
</reference>
<keyword evidence="3 7" id="KW-0064">Aspartyl protease</keyword>
<dbReference type="FunFam" id="2.40.70.10:FF:000115">
    <property type="entry name" value="Lysosomal aspartic protease"/>
    <property type="match status" value="1"/>
</dbReference>
<sequence>MRISAGLLLAASSAAAAAVVAPRHDASAAAAAAADVATPVVRRTQSGKGITLPIYSRKQADRTPSRVLEEARRQRQRIQNRYGSKQTSSPSASDSASKAEEKRGTVGIVDFGPDSFYFAQIAIGTPPQLLDISLDTGSSDFWVADSQCTSAACQGAIPFDEGASSSLVRSNTPWSIQYGKGSAAGLLAADTVSFAGYTVMNSTFALATEVDEVLNAPISGLMGLAWKSLSTTGATPFWQAVVEGGTVQDQVFSFQLARNNEAENLYTEEIPLNPGGVFTLGEIDENQFQGQITWHTVPDRYIQRAGYWAIELESVSVQGRSATTSGQYAVIDTGTTLIAGPPNLIAAFYDLIPNSQPIDGGFYVFPCDTTVELSFTFDGTTYDVDPRDFNFGAVGQGYCVGSLFEENLGSSAPQFIVGDTFLKNVYSAYRYNPPSVGFAKLKNGAAQVLSIPSGASKTASAIATASRSSTGATPTTVPGLVTQSTRVNSSPTGLSGGSGLPDPSVVSGTSPVTSLSFSTLPSSGAGSSGGGGSSAAAPSLVRAGGLLAAGSGALVAAFMAGAAVLLL</sequence>
<keyword evidence="10" id="KW-0732">Signal</keyword>
<dbReference type="SUPFAM" id="SSF50630">
    <property type="entry name" value="Acid proteases"/>
    <property type="match status" value="1"/>
</dbReference>
<dbReference type="Gene3D" id="2.40.70.10">
    <property type="entry name" value="Acid Proteases"/>
    <property type="match status" value="2"/>
</dbReference>
<evidence type="ECO:0000256" key="6">
    <source>
        <dbReference type="PIRSR" id="PIRSR601461-2"/>
    </source>
</evidence>
<dbReference type="CDD" id="cd05471">
    <property type="entry name" value="pepsin_like"/>
    <property type="match status" value="1"/>
</dbReference>
<comment type="similarity">
    <text evidence="1 7">Belongs to the peptidase A1 family.</text>
</comment>
<feature type="disulfide bond" evidence="6">
    <location>
        <begin position="148"/>
        <end position="153"/>
    </location>
</feature>
<dbReference type="PANTHER" id="PTHR47966:SF57">
    <property type="entry name" value="PEPTIDASE A1 DOMAIN-CONTAINING PROTEIN"/>
    <property type="match status" value="1"/>
</dbReference>
<dbReference type="Pfam" id="PF00026">
    <property type="entry name" value="Asp"/>
    <property type="match status" value="1"/>
</dbReference>
<dbReference type="GO" id="GO:0004190">
    <property type="term" value="F:aspartic-type endopeptidase activity"/>
    <property type="evidence" value="ECO:0007669"/>
    <property type="project" value="UniProtKB-KW"/>
</dbReference>
<evidence type="ECO:0000256" key="5">
    <source>
        <dbReference type="PIRSR" id="PIRSR601461-1"/>
    </source>
</evidence>
<proteinExistence type="inferred from homology"/>
<feature type="region of interest" description="Disordered" evidence="8">
    <location>
        <begin position="465"/>
        <end position="507"/>
    </location>
</feature>
<evidence type="ECO:0000256" key="4">
    <source>
        <dbReference type="ARBA" id="ARBA00022801"/>
    </source>
</evidence>
<feature type="signal peptide" evidence="10">
    <location>
        <begin position="1"/>
        <end position="16"/>
    </location>
</feature>
<dbReference type="GO" id="GO:0006508">
    <property type="term" value="P:proteolysis"/>
    <property type="evidence" value="ECO:0007669"/>
    <property type="project" value="UniProtKB-KW"/>
</dbReference>
<protein>
    <submittedName>
        <fullName evidence="11">Uncharacterized protein</fullName>
    </submittedName>
</protein>
<organism evidence="11 12">
    <name type="scientific">Tilletia caries</name>
    <name type="common">wheat bunt fungus</name>
    <dbReference type="NCBI Taxonomy" id="13290"/>
    <lineage>
        <taxon>Eukaryota</taxon>
        <taxon>Fungi</taxon>
        <taxon>Dikarya</taxon>
        <taxon>Basidiomycota</taxon>
        <taxon>Ustilaginomycotina</taxon>
        <taxon>Exobasidiomycetes</taxon>
        <taxon>Tilletiales</taxon>
        <taxon>Tilletiaceae</taxon>
        <taxon>Tilletia</taxon>
    </lineage>
</organism>
<feature type="disulfide bond" evidence="6">
    <location>
        <begin position="367"/>
        <end position="399"/>
    </location>
</feature>
<accession>A0A177V1N1</accession>
<dbReference type="InterPro" id="IPR021109">
    <property type="entry name" value="Peptidase_aspartic_dom_sf"/>
</dbReference>
<dbReference type="InterPro" id="IPR034164">
    <property type="entry name" value="Pepsin-like_dom"/>
</dbReference>
<dbReference type="AlphaFoldDB" id="A0A177V1N1"/>
<dbReference type="Proteomes" id="UP000077671">
    <property type="component" value="Unassembled WGS sequence"/>
</dbReference>
<keyword evidence="9" id="KW-0472">Membrane</keyword>
<comment type="caution">
    <text evidence="11">The sequence shown here is derived from an EMBL/GenBank/DDBJ whole genome shotgun (WGS) entry which is preliminary data.</text>
</comment>
<feature type="active site" evidence="5">
    <location>
        <position position="332"/>
    </location>
</feature>
<reference evidence="11" key="2">
    <citation type="journal article" date="2019" name="IMA Fungus">
        <title>Genome sequencing and comparison of five Tilletia species to identify candidate genes for the detection of regulated species infecting wheat.</title>
        <authorList>
            <person name="Nguyen H.D.T."/>
            <person name="Sultana T."/>
            <person name="Kesanakurti P."/>
            <person name="Hambleton S."/>
        </authorList>
    </citation>
    <scope>NUCLEOTIDE SEQUENCE</scope>
    <source>
        <strain evidence="11">DAOMC 238032</strain>
    </source>
</reference>
<dbReference type="PROSITE" id="PS51767">
    <property type="entry name" value="PEPTIDASE_A1"/>
    <property type="match status" value="1"/>
</dbReference>
<dbReference type="PRINTS" id="PR00792">
    <property type="entry name" value="PEPSIN"/>
</dbReference>
<evidence type="ECO:0000256" key="2">
    <source>
        <dbReference type="ARBA" id="ARBA00022670"/>
    </source>
</evidence>
<keyword evidence="4 7" id="KW-0378">Hydrolase</keyword>
<dbReference type="InterPro" id="IPR001461">
    <property type="entry name" value="Aspartic_peptidase_A1"/>
</dbReference>
<evidence type="ECO:0000313" key="11">
    <source>
        <dbReference type="EMBL" id="KAE8260658.1"/>
    </source>
</evidence>
<dbReference type="InterPro" id="IPR033121">
    <property type="entry name" value="PEPTIDASE_A1"/>
</dbReference>
<keyword evidence="9" id="KW-0812">Transmembrane</keyword>
<keyword evidence="2 7" id="KW-0645">Protease</keyword>
<evidence type="ECO:0000256" key="7">
    <source>
        <dbReference type="RuleBase" id="RU000454"/>
    </source>
</evidence>
<feature type="active site" evidence="5">
    <location>
        <position position="135"/>
    </location>
</feature>
<feature type="chain" id="PRO_5043433512" evidence="10">
    <location>
        <begin position="17"/>
        <end position="567"/>
    </location>
</feature>
<dbReference type="InterPro" id="IPR001969">
    <property type="entry name" value="Aspartic_peptidase_AS"/>
</dbReference>
<gene>
    <name evidence="11" type="ORF">A4X03_0g3732</name>
</gene>
<dbReference type="PANTHER" id="PTHR47966">
    <property type="entry name" value="BETA-SITE APP-CLEAVING ENZYME, ISOFORM A-RELATED"/>
    <property type="match status" value="1"/>
</dbReference>
<keyword evidence="9" id="KW-1133">Transmembrane helix</keyword>
<feature type="compositionally biased region" description="Low complexity" evidence="8">
    <location>
        <begin position="84"/>
        <end position="96"/>
    </location>
</feature>
<evidence type="ECO:0000256" key="9">
    <source>
        <dbReference type="SAM" id="Phobius"/>
    </source>
</evidence>
<evidence type="ECO:0000256" key="1">
    <source>
        <dbReference type="ARBA" id="ARBA00007447"/>
    </source>
</evidence>
<keyword evidence="6" id="KW-1015">Disulfide bond</keyword>